<feature type="chain" id="PRO_5004203691" evidence="1">
    <location>
        <begin position="19"/>
        <end position="33"/>
    </location>
</feature>
<protein>
    <submittedName>
        <fullName evidence="2">Juvenile hormone esterase</fullName>
    </submittedName>
</protein>
<sequence length="33" mass="3448">MTPLRTLALLLCVYAAHALPCLSCDAEAPSCLS</sequence>
<reference evidence="2" key="1">
    <citation type="journal article" date="1995" name="Biochem. Biophys. Res. Commun.">
        <title>Functional identification of the transcription start site and the core promoter of the juvenile hormone esterase gene in Trichoplusia ni.</title>
        <authorList>
            <person name="Schelling D."/>
            <person name="Jones G."/>
        </authorList>
    </citation>
    <scope>NUCLEOTIDE SEQUENCE</scope>
</reference>
<accession>Q26447</accession>
<dbReference type="AlphaFoldDB" id="Q26447"/>
<gene>
    <name evidence="2" type="primary">JHE</name>
</gene>
<feature type="non-terminal residue" evidence="2">
    <location>
        <position position="33"/>
    </location>
</feature>
<feature type="signal peptide" evidence="1">
    <location>
        <begin position="1"/>
        <end position="18"/>
    </location>
</feature>
<evidence type="ECO:0000313" key="2">
    <source>
        <dbReference type="EMBL" id="AAB35219.1"/>
    </source>
</evidence>
<keyword evidence="1" id="KW-0732">Signal</keyword>
<organism evidence="2">
    <name type="scientific">Trichoplusia ni</name>
    <name type="common">Cabbage looper</name>
    <dbReference type="NCBI Taxonomy" id="7111"/>
    <lineage>
        <taxon>Eukaryota</taxon>
        <taxon>Metazoa</taxon>
        <taxon>Ecdysozoa</taxon>
        <taxon>Arthropoda</taxon>
        <taxon>Hexapoda</taxon>
        <taxon>Insecta</taxon>
        <taxon>Pterygota</taxon>
        <taxon>Neoptera</taxon>
        <taxon>Endopterygota</taxon>
        <taxon>Lepidoptera</taxon>
        <taxon>Glossata</taxon>
        <taxon>Ditrysia</taxon>
        <taxon>Noctuoidea</taxon>
        <taxon>Noctuidae</taxon>
        <taxon>Plusiinae</taxon>
        <taxon>Trichoplusia</taxon>
    </lineage>
</organism>
<name>Q26447_TRINI</name>
<proteinExistence type="predicted"/>
<dbReference type="EMBL" id="AH004794">
    <property type="protein sequence ID" value="AAB35219.1"/>
    <property type="molecule type" value="Genomic_DNA"/>
</dbReference>
<evidence type="ECO:0000256" key="1">
    <source>
        <dbReference type="SAM" id="SignalP"/>
    </source>
</evidence>